<comment type="similarity">
    <text evidence="3 10">Belongs to the FMO family.</text>
</comment>
<dbReference type="PIRSF" id="PIRSF000332">
    <property type="entry name" value="FMO"/>
    <property type="match status" value="1"/>
</dbReference>
<dbReference type="GO" id="GO:0050660">
    <property type="term" value="F:flavin adenine dinucleotide binding"/>
    <property type="evidence" value="ECO:0007669"/>
    <property type="project" value="InterPro"/>
</dbReference>
<dbReference type="GO" id="GO:0004499">
    <property type="term" value="F:N,N-dimethylaniline monooxygenase activity"/>
    <property type="evidence" value="ECO:0007669"/>
    <property type="project" value="InterPro"/>
</dbReference>
<dbReference type="EMBL" id="JAAIUW010000003">
    <property type="protein sequence ID" value="KAF7840102.1"/>
    <property type="molecule type" value="Genomic_DNA"/>
</dbReference>
<keyword evidence="12" id="KW-1185">Reference proteome</keyword>
<keyword evidence="5 10" id="KW-0274">FAD</keyword>
<protein>
    <recommendedName>
        <fullName evidence="10">Flavin-containing monooxygenase</fullName>
        <ecNumber evidence="10">1.-.-.-</ecNumber>
    </recommendedName>
</protein>
<dbReference type="Pfam" id="PF00743">
    <property type="entry name" value="FMO-like"/>
    <property type="match status" value="1"/>
</dbReference>
<comment type="catalytic activity">
    <reaction evidence="9">
        <text>indole-3-pyruvate + NADPH + O2 + H(+) = (indol-3-yl)acetate + CO2 + NADP(+) + H2O</text>
        <dbReference type="Rhea" id="RHEA:34331"/>
        <dbReference type="ChEBI" id="CHEBI:15377"/>
        <dbReference type="ChEBI" id="CHEBI:15378"/>
        <dbReference type="ChEBI" id="CHEBI:15379"/>
        <dbReference type="ChEBI" id="CHEBI:16526"/>
        <dbReference type="ChEBI" id="CHEBI:17640"/>
        <dbReference type="ChEBI" id="CHEBI:30854"/>
        <dbReference type="ChEBI" id="CHEBI:57783"/>
        <dbReference type="ChEBI" id="CHEBI:58349"/>
        <dbReference type="EC" id="1.14.13.168"/>
    </reaction>
</comment>
<evidence type="ECO:0000313" key="11">
    <source>
        <dbReference type="EMBL" id="KAF7840102.1"/>
    </source>
</evidence>
<evidence type="ECO:0000256" key="10">
    <source>
        <dbReference type="RuleBase" id="RU361177"/>
    </source>
</evidence>
<comment type="cofactor">
    <cofactor evidence="1 10">
        <name>FAD</name>
        <dbReference type="ChEBI" id="CHEBI:57692"/>
    </cofactor>
</comment>
<gene>
    <name evidence="11" type="ORF">G2W53_008584</name>
</gene>
<comment type="pathway">
    <text evidence="2">Plant hormone metabolism; auxin biosynthesis.</text>
</comment>
<comment type="caution">
    <text evidence="11">The sequence shown here is derived from an EMBL/GenBank/DDBJ whole genome shotgun (WGS) entry which is preliminary data.</text>
</comment>
<dbReference type="InterPro" id="IPR036188">
    <property type="entry name" value="FAD/NAD-bd_sf"/>
</dbReference>
<name>A0A834X925_9FABA</name>
<accession>A0A834X925</accession>
<keyword evidence="4 10" id="KW-0285">Flavoprotein</keyword>
<dbReference type="AlphaFoldDB" id="A0A834X925"/>
<evidence type="ECO:0000256" key="9">
    <source>
        <dbReference type="ARBA" id="ARBA00047707"/>
    </source>
</evidence>
<evidence type="ECO:0000256" key="3">
    <source>
        <dbReference type="ARBA" id="ARBA00009183"/>
    </source>
</evidence>
<evidence type="ECO:0000256" key="6">
    <source>
        <dbReference type="ARBA" id="ARBA00022857"/>
    </source>
</evidence>
<dbReference type="GO" id="GO:0050661">
    <property type="term" value="F:NADP binding"/>
    <property type="evidence" value="ECO:0007669"/>
    <property type="project" value="InterPro"/>
</dbReference>
<keyword evidence="10 11" id="KW-0503">Monooxygenase</keyword>
<evidence type="ECO:0000256" key="5">
    <source>
        <dbReference type="ARBA" id="ARBA00022827"/>
    </source>
</evidence>
<sequence>MEEVMTTMVIIIGAGPSGLATSACLKRHSIPHIILEKEDCSASLWRKNTYDRVKLHLAKEFCSLPFMPHPPSTPTFLSKNDFLHYIDDYITWFDIRPRYCRLVESVAFDEVEKKWRIQTRNIQGESSKLQEAYIAKYVVVASGENSEGYVPKVEGLEGFTGEIVHSKNYKCGLKYKSKEVLVVGSGNSGMEIAYDLNDWGARTSIIIRSPVHVLTKEHVHQGMSMLRYFPMQMVDSMMRFLANLAYGDLSKYGIHRPNKGPFYLKQLTGRSPVIDVGTIAKIKEGAIKVIPSEIKRIENKKVVFENNMEKEFDAIIFATGFRSAANNWLKDFKYVLNENGMPKNEFPRHWKGENGIYCAGLSRRGLFGVSMDAEAIADNINHTLKMEARETPNLI</sequence>
<evidence type="ECO:0000256" key="1">
    <source>
        <dbReference type="ARBA" id="ARBA00001974"/>
    </source>
</evidence>
<evidence type="ECO:0000313" key="12">
    <source>
        <dbReference type="Proteomes" id="UP000634136"/>
    </source>
</evidence>
<evidence type="ECO:0000256" key="8">
    <source>
        <dbReference type="ARBA" id="ARBA00023070"/>
    </source>
</evidence>
<evidence type="ECO:0000256" key="4">
    <source>
        <dbReference type="ARBA" id="ARBA00022630"/>
    </source>
</evidence>
<keyword evidence="11" id="KW-0670">Pyruvate</keyword>
<keyword evidence="8" id="KW-0073">Auxin biosynthesis</keyword>
<dbReference type="OrthoDB" id="66881at2759"/>
<dbReference type="Proteomes" id="UP000634136">
    <property type="component" value="Unassembled WGS sequence"/>
</dbReference>
<dbReference type="PRINTS" id="PR00368">
    <property type="entry name" value="FADPNR"/>
</dbReference>
<dbReference type="PANTHER" id="PTHR43539:SF77">
    <property type="entry name" value="DISULFIDE OXIDOREDUCTASE_MONOOXYGENASE_OXIDOREDUCTASE"/>
    <property type="match status" value="1"/>
</dbReference>
<organism evidence="11 12">
    <name type="scientific">Senna tora</name>
    <dbReference type="NCBI Taxonomy" id="362788"/>
    <lineage>
        <taxon>Eukaryota</taxon>
        <taxon>Viridiplantae</taxon>
        <taxon>Streptophyta</taxon>
        <taxon>Embryophyta</taxon>
        <taxon>Tracheophyta</taxon>
        <taxon>Spermatophyta</taxon>
        <taxon>Magnoliopsida</taxon>
        <taxon>eudicotyledons</taxon>
        <taxon>Gunneridae</taxon>
        <taxon>Pentapetalae</taxon>
        <taxon>rosids</taxon>
        <taxon>fabids</taxon>
        <taxon>Fabales</taxon>
        <taxon>Fabaceae</taxon>
        <taxon>Caesalpinioideae</taxon>
        <taxon>Cassia clade</taxon>
        <taxon>Senna</taxon>
    </lineage>
</organism>
<dbReference type="GO" id="GO:0009851">
    <property type="term" value="P:auxin biosynthetic process"/>
    <property type="evidence" value="ECO:0007669"/>
    <property type="project" value="UniProtKB-KW"/>
</dbReference>
<reference evidence="11" key="1">
    <citation type="submission" date="2020-09" db="EMBL/GenBank/DDBJ databases">
        <title>Genome-Enabled Discovery of Anthraquinone Biosynthesis in Senna tora.</title>
        <authorList>
            <person name="Kang S.-H."/>
            <person name="Pandey R.P."/>
            <person name="Lee C.-M."/>
            <person name="Sim J.-S."/>
            <person name="Jeong J.-T."/>
            <person name="Choi B.-S."/>
            <person name="Jung M."/>
            <person name="Ginzburg D."/>
            <person name="Zhao K."/>
            <person name="Won S.Y."/>
            <person name="Oh T.-J."/>
            <person name="Yu Y."/>
            <person name="Kim N.-H."/>
            <person name="Lee O.R."/>
            <person name="Lee T.-H."/>
            <person name="Bashyal P."/>
            <person name="Kim T.-S."/>
            <person name="Lee W.-H."/>
            <person name="Kawkins C."/>
            <person name="Kim C.-K."/>
            <person name="Kim J.S."/>
            <person name="Ahn B.O."/>
            <person name="Rhee S.Y."/>
            <person name="Sohng J.K."/>
        </authorList>
    </citation>
    <scope>NUCLEOTIDE SEQUENCE</scope>
    <source>
        <tissue evidence="11">Leaf</tissue>
    </source>
</reference>
<dbReference type="InterPro" id="IPR000960">
    <property type="entry name" value="Flavin_mOase"/>
</dbReference>
<keyword evidence="6" id="KW-0521">NADP</keyword>
<evidence type="ECO:0000256" key="2">
    <source>
        <dbReference type="ARBA" id="ARBA00004814"/>
    </source>
</evidence>
<keyword evidence="7 10" id="KW-0560">Oxidoreductase</keyword>
<dbReference type="SUPFAM" id="SSF51905">
    <property type="entry name" value="FAD/NAD(P)-binding domain"/>
    <property type="match status" value="2"/>
</dbReference>
<dbReference type="Gene3D" id="3.50.50.60">
    <property type="entry name" value="FAD/NAD(P)-binding domain"/>
    <property type="match status" value="1"/>
</dbReference>
<dbReference type="GO" id="GO:0103075">
    <property type="term" value="F:indole-3-pyruvate monooxygenase activity"/>
    <property type="evidence" value="ECO:0007669"/>
    <property type="project" value="UniProtKB-EC"/>
</dbReference>
<dbReference type="PRINTS" id="PR00469">
    <property type="entry name" value="PNDRDTASEII"/>
</dbReference>
<dbReference type="InterPro" id="IPR050982">
    <property type="entry name" value="Auxin_biosynth/cation_transpt"/>
</dbReference>
<proteinExistence type="inferred from homology"/>
<evidence type="ECO:0000256" key="7">
    <source>
        <dbReference type="ARBA" id="ARBA00023002"/>
    </source>
</evidence>
<dbReference type="PANTHER" id="PTHR43539">
    <property type="entry name" value="FLAVIN-BINDING MONOOXYGENASE-LIKE PROTEIN (AFU_ORTHOLOGUE AFUA_4G09220)"/>
    <property type="match status" value="1"/>
</dbReference>
<dbReference type="InterPro" id="IPR020946">
    <property type="entry name" value="Flavin_mOase-like"/>
</dbReference>
<dbReference type="EC" id="1.-.-.-" evidence="10"/>